<dbReference type="HAMAP" id="MF_03010">
    <property type="entry name" value="eIF3k"/>
    <property type="match status" value="1"/>
</dbReference>
<dbReference type="InterPro" id="IPR033464">
    <property type="entry name" value="CSN8_PSD8_EIF3K"/>
</dbReference>
<evidence type="ECO:0000256" key="1">
    <source>
        <dbReference type="ARBA" id="ARBA00022490"/>
    </source>
</evidence>
<dbReference type="GO" id="GO:0003743">
    <property type="term" value="F:translation initiation factor activity"/>
    <property type="evidence" value="ECO:0007669"/>
    <property type="project" value="UniProtKB-UniRule"/>
</dbReference>
<dbReference type="FunFam" id="1.10.10.10:FF:000212">
    <property type="entry name" value="Eukaryotic translation initiation factor 3 subunit K"/>
    <property type="match status" value="1"/>
</dbReference>
<comment type="function">
    <text evidence="5">Component of the eukaryotic translation initiation factor 3 (eIF-3) complex, which is involved in protein synthesis of a specialized repertoire of mRNAs and, together with other initiation factors, stimulates binding of mRNA and methionyl-tRNAi to the 40S ribosome. The eIF-3 complex specifically targets and initiates translation of a subset of mRNAs involved in cell proliferation.</text>
</comment>
<dbReference type="Pfam" id="PF10075">
    <property type="entry name" value="CSN8_PSD8_EIF3K"/>
    <property type="match status" value="1"/>
</dbReference>
<evidence type="ECO:0000256" key="3">
    <source>
        <dbReference type="ARBA" id="ARBA00022917"/>
    </source>
</evidence>
<comment type="similarity">
    <text evidence="5">Belongs to the eIF-3 subunit K family.</text>
</comment>
<dbReference type="InterPro" id="IPR016024">
    <property type="entry name" value="ARM-type_fold"/>
</dbReference>
<dbReference type="GO" id="GO:0006446">
    <property type="term" value="P:regulation of translational initiation"/>
    <property type="evidence" value="ECO:0007669"/>
    <property type="project" value="InterPro"/>
</dbReference>
<dbReference type="GO" id="GO:0016282">
    <property type="term" value="C:eukaryotic 43S preinitiation complex"/>
    <property type="evidence" value="ECO:0007669"/>
    <property type="project" value="UniProtKB-UniRule"/>
</dbReference>
<dbReference type="InterPro" id="IPR000717">
    <property type="entry name" value="PCI_dom"/>
</dbReference>
<dbReference type="Gene3D" id="1.25.40.250">
    <property type="entry name" value="ARM repeat, domain 1"/>
    <property type="match status" value="1"/>
</dbReference>
<evidence type="ECO:0000313" key="7">
    <source>
        <dbReference type="EMBL" id="CAB3241724.1"/>
    </source>
</evidence>
<dbReference type="FunFam" id="1.25.40.250:FF:000001">
    <property type="entry name" value="Eukaryotic translation initiation factor 3 subunit K"/>
    <property type="match status" value="1"/>
</dbReference>
<dbReference type="GO" id="GO:0005852">
    <property type="term" value="C:eukaryotic translation initiation factor 3 complex"/>
    <property type="evidence" value="ECO:0007669"/>
    <property type="project" value="UniProtKB-UniRule"/>
</dbReference>
<feature type="domain" description="PCI" evidence="6">
    <location>
        <begin position="40"/>
        <end position="202"/>
    </location>
</feature>
<reference evidence="7" key="1">
    <citation type="submission" date="2020-04" db="EMBL/GenBank/DDBJ databases">
        <authorList>
            <person name="Neveu A P."/>
        </authorList>
    </citation>
    <scope>NUCLEOTIDE SEQUENCE</scope>
    <source>
        <tissue evidence="7">Whole embryo</tissue>
    </source>
</reference>
<name>A0A6F9DBN5_9ASCI</name>
<dbReference type="InterPro" id="IPR036390">
    <property type="entry name" value="WH_DNA-bd_sf"/>
</dbReference>
<dbReference type="Gene3D" id="1.10.10.10">
    <property type="entry name" value="Winged helix-like DNA-binding domain superfamily/Winged helix DNA-binding domain"/>
    <property type="match status" value="1"/>
</dbReference>
<comment type="subcellular location">
    <subcellularLocation>
        <location evidence="5">Cytoplasm</location>
    </subcellularLocation>
</comment>
<dbReference type="EMBL" id="LR784799">
    <property type="protein sequence ID" value="CAB3241724.1"/>
    <property type="molecule type" value="mRNA"/>
</dbReference>
<keyword evidence="3 5" id="KW-0648">Protein biosynthesis</keyword>
<dbReference type="PROSITE" id="PS50250">
    <property type="entry name" value="PCI"/>
    <property type="match status" value="1"/>
</dbReference>
<comment type="function">
    <text evidence="4">Component of the eukaryotic translation initiation factor 3 (eIF-3) complex, which is required for several steps in the initiation of protein synthesis. The eIF-3 complex associates with the 40S ribosome and facilitates the recruitment of eIF-1, eIF-1A, eIF-2:GTP:methionyl-tRNAi and eIF-5 to form the 43S pre-initiation complex (43S PIC). The eIF-3 complex stimulates mRNA recruitment to the 43S PIC and scanning of the mRNA for AUG recognition. The eIF-3 complex is also required for disassembly and recycling of post-termination ribosomal complexes and subsequently prevents premature joining of the 40S and 60S ribosomal subunits prior to initiation. The eIF-3 complex specifically targets and initiates translation of a subset of mRNAs involved in cell proliferation, including cell cycling, differentiation and apoptosis, and uses different modes of RNA stem-loop binding to exert either translational activation or repression.</text>
</comment>
<dbReference type="SUPFAM" id="SSF46785">
    <property type="entry name" value="Winged helix' DNA-binding domain"/>
    <property type="match status" value="1"/>
</dbReference>
<evidence type="ECO:0000256" key="2">
    <source>
        <dbReference type="ARBA" id="ARBA00022540"/>
    </source>
</evidence>
<gene>
    <name evidence="7" type="primary">Eif3k</name>
</gene>
<evidence type="ECO:0000259" key="6">
    <source>
        <dbReference type="PROSITE" id="PS50250"/>
    </source>
</evidence>
<dbReference type="GO" id="GO:0003723">
    <property type="term" value="F:RNA binding"/>
    <property type="evidence" value="ECO:0007669"/>
    <property type="project" value="UniProtKB-UniRule"/>
</dbReference>
<dbReference type="InterPro" id="IPR009374">
    <property type="entry name" value="eIF3k"/>
</dbReference>
<protein>
    <recommendedName>
        <fullName evidence="5">Eukaryotic translation initiation factor 3 subunit K</fullName>
        <shortName evidence="5">eIF3k</shortName>
    </recommendedName>
    <alternativeName>
        <fullName evidence="5">eIF-3 p25</fullName>
    </alternativeName>
</protein>
<dbReference type="GO" id="GO:0043022">
    <property type="term" value="F:ribosome binding"/>
    <property type="evidence" value="ECO:0007669"/>
    <property type="project" value="InterPro"/>
</dbReference>
<dbReference type="GO" id="GO:0001732">
    <property type="term" value="P:formation of cytoplasmic translation initiation complex"/>
    <property type="evidence" value="ECO:0007669"/>
    <property type="project" value="UniProtKB-UniRule"/>
</dbReference>
<dbReference type="AlphaFoldDB" id="A0A6F9DBN5"/>
<dbReference type="SUPFAM" id="SSF48371">
    <property type="entry name" value="ARM repeat"/>
    <property type="match status" value="1"/>
</dbReference>
<dbReference type="PANTHER" id="PTHR13022:SF0">
    <property type="entry name" value="EUKARYOTIC TRANSLATION INITIATION FACTOR 3 SUBUNIT K"/>
    <property type="match status" value="1"/>
</dbReference>
<evidence type="ECO:0000256" key="4">
    <source>
        <dbReference type="ARBA" id="ARBA00057041"/>
    </source>
</evidence>
<comment type="subunit">
    <text evidence="5">Component of the eukaryotic translation initiation factor 3 (eIF-3) complex.</text>
</comment>
<accession>A0A6F9DBN5</accession>
<dbReference type="PANTHER" id="PTHR13022">
    <property type="entry name" value="EUKARYOTIC TRANSLATION INITIATION FACTOR 3 SUBUNIT 11"/>
    <property type="match status" value="1"/>
</dbReference>
<evidence type="ECO:0000256" key="5">
    <source>
        <dbReference type="HAMAP-Rule" id="MF_03010"/>
    </source>
</evidence>
<dbReference type="GO" id="GO:0033290">
    <property type="term" value="C:eukaryotic 48S preinitiation complex"/>
    <property type="evidence" value="ECO:0007669"/>
    <property type="project" value="UniProtKB-UniRule"/>
</dbReference>
<dbReference type="InterPro" id="IPR036388">
    <property type="entry name" value="WH-like_DNA-bd_sf"/>
</dbReference>
<organism evidence="7">
    <name type="scientific">Phallusia mammillata</name>
    <dbReference type="NCBI Taxonomy" id="59560"/>
    <lineage>
        <taxon>Eukaryota</taxon>
        <taxon>Metazoa</taxon>
        <taxon>Chordata</taxon>
        <taxon>Tunicata</taxon>
        <taxon>Ascidiacea</taxon>
        <taxon>Phlebobranchia</taxon>
        <taxon>Ascidiidae</taxon>
        <taxon>Phallusia</taxon>
    </lineage>
</organism>
<sequence length="218" mass="25131">MAVVDSHAVESMLKGIDRYNPENLSLLEPYVRRQITENFYDKSANLSVLKLYQFNPAFYQQEVVTGILLKALTALPEPDFSLCECLIDQHHHEDVHVGRLIFLHHLLETCDFRMFWREVQATPDLIAGMIGFEEAIKKYICYAVSISYQHISRTDLKALLGEPSDEELQGWIKMFNWTCKDNGLVFVTNQEEIVKTRNIVDKVNFEKVQSVMKSGLTA</sequence>
<keyword evidence="1 5" id="KW-0963">Cytoplasm</keyword>
<dbReference type="InterPro" id="IPR016020">
    <property type="entry name" value="Transl_init_fac_sub12_N_euk"/>
</dbReference>
<proteinExistence type="evidence at transcript level"/>
<keyword evidence="2 5" id="KW-0396">Initiation factor</keyword>